<keyword evidence="2 8" id="KW-0436">Ligase</keyword>
<dbReference type="Gene3D" id="3.30.470.30">
    <property type="entry name" value="DNA ligase/mRNA capping enzyme"/>
    <property type="match status" value="1"/>
</dbReference>
<evidence type="ECO:0000256" key="3">
    <source>
        <dbReference type="ARBA" id="ARBA00022705"/>
    </source>
</evidence>
<dbReference type="CDD" id="cd07896">
    <property type="entry name" value="Adenylation_kDNA_ligase_like"/>
    <property type="match status" value="1"/>
</dbReference>
<dbReference type="SUPFAM" id="SSF56091">
    <property type="entry name" value="DNA ligase/mRNA capping enzyme, catalytic domain"/>
    <property type="match status" value="1"/>
</dbReference>
<protein>
    <submittedName>
        <fullName evidence="8">DNA ligase</fullName>
        <ecNumber evidence="8">6.5.1.1</ecNumber>
    </submittedName>
</protein>
<comment type="cofactor">
    <cofactor evidence="1">
        <name>a divalent metal cation</name>
        <dbReference type="ChEBI" id="CHEBI:60240"/>
    </cofactor>
</comment>
<dbReference type="SUPFAM" id="SSF50249">
    <property type="entry name" value="Nucleic acid-binding proteins"/>
    <property type="match status" value="1"/>
</dbReference>
<feature type="domain" description="ATP-dependent DNA ligase family profile" evidence="7">
    <location>
        <begin position="132"/>
        <end position="229"/>
    </location>
</feature>
<organism evidence="8 9">
    <name type="scientific">Shewanella surugensis</name>
    <dbReference type="NCBI Taxonomy" id="212020"/>
    <lineage>
        <taxon>Bacteria</taxon>
        <taxon>Pseudomonadati</taxon>
        <taxon>Pseudomonadota</taxon>
        <taxon>Gammaproteobacteria</taxon>
        <taxon>Alteromonadales</taxon>
        <taxon>Shewanellaceae</taxon>
        <taxon>Shewanella</taxon>
    </lineage>
</organism>
<name>A0ABT0L9F3_9GAMM</name>
<evidence type="ECO:0000313" key="9">
    <source>
        <dbReference type="Proteomes" id="UP001203423"/>
    </source>
</evidence>
<keyword evidence="4" id="KW-0227">DNA damage</keyword>
<dbReference type="PANTHER" id="PTHR47810">
    <property type="entry name" value="DNA LIGASE"/>
    <property type="match status" value="1"/>
</dbReference>
<dbReference type="GO" id="GO:0003910">
    <property type="term" value="F:DNA ligase (ATP) activity"/>
    <property type="evidence" value="ECO:0007669"/>
    <property type="project" value="UniProtKB-EC"/>
</dbReference>
<dbReference type="RefSeq" id="WP_248939461.1">
    <property type="nucleotide sequence ID" value="NZ_JAKIKS010000019.1"/>
</dbReference>
<evidence type="ECO:0000313" key="8">
    <source>
        <dbReference type="EMBL" id="MCL1124179.1"/>
    </source>
</evidence>
<sequence length="295" mass="33444">MHRTLFLLMTLLCFGVLQAEVLLWRPPIQLATDMPEDINVSDYLISEKLDGVRGYWDGSALYTRSGNMISVPVWFSRDFPAYPLDGELWLGRNRFHKMLSLIKQTNPDPQLWRSVRFMVFDLPASTQRFNLRYHVMQAQLKGLSAFLEVIPQYTLKSQKELDTLFIKTIELGGEGLMLHEKTALYQIGRSNKIIKLKPIDEAKAKVVGYQAGKGKFSGMMGALLVTMPNGKPFKLGTGFSDAQRQNPPKMGTQVIYQYRGVTHKGIPRFASFLSVSSESQSQDGVNDITERKNDD</sequence>
<evidence type="ECO:0000256" key="1">
    <source>
        <dbReference type="ARBA" id="ARBA00001968"/>
    </source>
</evidence>
<keyword evidence="9" id="KW-1185">Reference proteome</keyword>
<dbReference type="NCBIfam" id="NF006592">
    <property type="entry name" value="PRK09125.1"/>
    <property type="match status" value="1"/>
</dbReference>
<dbReference type="Gene3D" id="3.30.1490.70">
    <property type="match status" value="1"/>
</dbReference>
<dbReference type="InterPro" id="IPR029319">
    <property type="entry name" value="DNA_ligase_OB"/>
</dbReference>
<accession>A0ABT0L9F3</accession>
<gene>
    <name evidence="8" type="ORF">L2764_06735</name>
</gene>
<dbReference type="Pfam" id="PF14743">
    <property type="entry name" value="DNA_ligase_OB_2"/>
    <property type="match status" value="1"/>
</dbReference>
<dbReference type="InterPro" id="IPR012340">
    <property type="entry name" value="NA-bd_OB-fold"/>
</dbReference>
<keyword evidence="5" id="KW-0234">DNA repair</keyword>
<dbReference type="PANTHER" id="PTHR47810:SF1">
    <property type="entry name" value="DNA LIGASE B"/>
    <property type="match status" value="1"/>
</dbReference>
<dbReference type="EC" id="6.5.1.1" evidence="8"/>
<proteinExistence type="predicted"/>
<comment type="caution">
    <text evidence="8">The sequence shown here is derived from an EMBL/GenBank/DDBJ whole genome shotgun (WGS) entry which is preliminary data.</text>
</comment>
<dbReference type="Gene3D" id="2.40.50.140">
    <property type="entry name" value="Nucleic acid-binding proteins"/>
    <property type="match status" value="1"/>
</dbReference>
<evidence type="ECO:0000259" key="7">
    <source>
        <dbReference type="PROSITE" id="PS50160"/>
    </source>
</evidence>
<comment type="catalytic activity">
    <reaction evidence="6">
        <text>ATP + (deoxyribonucleotide)n-3'-hydroxyl + 5'-phospho-(deoxyribonucleotide)m = (deoxyribonucleotide)n+m + AMP + diphosphate.</text>
        <dbReference type="EC" id="6.5.1.1"/>
    </reaction>
</comment>
<evidence type="ECO:0000256" key="6">
    <source>
        <dbReference type="ARBA" id="ARBA00034003"/>
    </source>
</evidence>
<dbReference type="Pfam" id="PF01068">
    <property type="entry name" value="DNA_ligase_A_M"/>
    <property type="match status" value="1"/>
</dbReference>
<dbReference type="PROSITE" id="PS50160">
    <property type="entry name" value="DNA_LIGASE_A3"/>
    <property type="match status" value="1"/>
</dbReference>
<dbReference type="EMBL" id="JAKIKS010000019">
    <property type="protein sequence ID" value="MCL1124179.1"/>
    <property type="molecule type" value="Genomic_DNA"/>
</dbReference>
<evidence type="ECO:0000256" key="2">
    <source>
        <dbReference type="ARBA" id="ARBA00022598"/>
    </source>
</evidence>
<dbReference type="InterPro" id="IPR012310">
    <property type="entry name" value="DNA_ligase_ATP-dep_cent"/>
</dbReference>
<keyword evidence="3" id="KW-0235">DNA replication</keyword>
<evidence type="ECO:0000256" key="4">
    <source>
        <dbReference type="ARBA" id="ARBA00022763"/>
    </source>
</evidence>
<dbReference type="CDD" id="cd08041">
    <property type="entry name" value="OBF_kDNA_ligase_like"/>
    <property type="match status" value="1"/>
</dbReference>
<dbReference type="Proteomes" id="UP001203423">
    <property type="component" value="Unassembled WGS sequence"/>
</dbReference>
<evidence type="ECO:0000256" key="5">
    <source>
        <dbReference type="ARBA" id="ARBA00023204"/>
    </source>
</evidence>
<dbReference type="InterPro" id="IPR050326">
    <property type="entry name" value="NAD_dep_DNA_ligaseB"/>
</dbReference>
<reference evidence="8 9" key="1">
    <citation type="submission" date="2022-01" db="EMBL/GenBank/DDBJ databases">
        <title>Whole genome-based taxonomy of the Shewanellaceae.</title>
        <authorList>
            <person name="Martin-Rodriguez A.J."/>
        </authorList>
    </citation>
    <scope>NUCLEOTIDE SEQUENCE [LARGE SCALE GENOMIC DNA]</scope>
    <source>
        <strain evidence="8 9">DSM 17177</strain>
    </source>
</reference>